<dbReference type="Proteomes" id="UP001341281">
    <property type="component" value="Chromosome 05"/>
</dbReference>
<accession>A0AAQ3TR29</accession>
<dbReference type="GO" id="GO:0035515">
    <property type="term" value="F:oxidative RNA demethylase activity"/>
    <property type="evidence" value="ECO:0007669"/>
    <property type="project" value="TreeGrafter"/>
</dbReference>
<dbReference type="PANTHER" id="PTHR16557:SF2">
    <property type="entry name" value="NUCLEIC ACID DIOXYGENASE ALKBH1"/>
    <property type="match status" value="1"/>
</dbReference>
<evidence type="ECO:0000313" key="9">
    <source>
        <dbReference type="EMBL" id="WVZ75617.1"/>
    </source>
</evidence>
<gene>
    <name evidence="9" type="ORF">U9M48_023654</name>
</gene>
<dbReference type="SUPFAM" id="SSF51197">
    <property type="entry name" value="Clavaminate synthase-like"/>
    <property type="match status" value="1"/>
</dbReference>
<evidence type="ECO:0000313" key="10">
    <source>
        <dbReference type="Proteomes" id="UP001341281"/>
    </source>
</evidence>
<keyword evidence="2 6" id="KW-0479">Metal-binding</keyword>
<proteinExistence type="inferred from homology"/>
<keyword evidence="10" id="KW-1185">Reference proteome</keyword>
<feature type="region of interest" description="Disordered" evidence="7">
    <location>
        <begin position="16"/>
        <end position="43"/>
    </location>
</feature>
<dbReference type="AlphaFoldDB" id="A0AAQ3TR29"/>
<dbReference type="InterPro" id="IPR027450">
    <property type="entry name" value="AlkB-like"/>
</dbReference>
<dbReference type="PANTHER" id="PTHR16557">
    <property type="entry name" value="ALKYLATED DNA REPAIR PROTEIN ALKB-RELATED"/>
    <property type="match status" value="1"/>
</dbReference>
<sequence>MSRTPLCPFDICFGNDKPLKSSPLSSEDKKRKRQDEEGSDVTSFQQLRPGMVLLKGFIHPKDQIEIGRKCRQLGVGPGGFYRPGYKNGAKLKLWMMCLGKNWDPSSNSYRNIRPFDGAQVPTIPEEFNKLVKEIIHTSNEFLKKQVGTTTNVEEIPSITPDICIVNFYDESGKLGFHQDKDESKSSIDQGLPVISISLDDDETIQHILVGCVFSRQIWTSILHTLNFASLAPSAEDTRFFTWWARSISLVPKEARKGLNTLIILVAWEIWKFRNSYIFEGCQLRVERVLQLIEEEGLLWCRAGATNLQELCSRSQATGGKAKKALSNTGKGVAPEVPVIVGRALTLSFAKRKLQDSSSVRQDVRQRYTQLPRAR</sequence>
<keyword evidence="5 6" id="KW-0408">Iron</keyword>
<name>A0AAQ3TR29_PASNO</name>
<feature type="binding site" evidence="6">
    <location>
        <position position="177"/>
    </location>
    <ligand>
        <name>Fe cation</name>
        <dbReference type="ChEBI" id="CHEBI:24875"/>
        <note>catalytic</note>
    </ligand>
</feature>
<evidence type="ECO:0000259" key="8">
    <source>
        <dbReference type="Pfam" id="PF13532"/>
    </source>
</evidence>
<comment type="cofactor">
    <cofactor evidence="6">
        <name>Fe(2+)</name>
        <dbReference type="ChEBI" id="CHEBI:29033"/>
    </cofactor>
    <text evidence="6">Binds 1 Fe(2+) ion per subunit.</text>
</comment>
<dbReference type="Pfam" id="PF13532">
    <property type="entry name" value="2OG-FeII_Oxy_2"/>
    <property type="match status" value="1"/>
</dbReference>
<dbReference type="Gene3D" id="2.60.120.590">
    <property type="entry name" value="Alpha-ketoglutarate-dependent dioxygenase AlkB-like"/>
    <property type="match status" value="1"/>
</dbReference>
<dbReference type="InterPro" id="IPR004574">
    <property type="entry name" value="Alkb"/>
</dbReference>
<dbReference type="GO" id="GO:0035516">
    <property type="term" value="F:broad specificity oxidative DNA demethylase activity"/>
    <property type="evidence" value="ECO:0007669"/>
    <property type="project" value="TreeGrafter"/>
</dbReference>
<protein>
    <recommendedName>
        <fullName evidence="8">Alpha-ketoglutarate-dependent dioxygenase AlkB-like domain-containing protein</fullName>
    </recommendedName>
</protein>
<evidence type="ECO:0000256" key="1">
    <source>
        <dbReference type="ARBA" id="ARBA00007879"/>
    </source>
</evidence>
<evidence type="ECO:0000256" key="5">
    <source>
        <dbReference type="ARBA" id="ARBA00023004"/>
    </source>
</evidence>
<dbReference type="EMBL" id="CP144749">
    <property type="protein sequence ID" value="WVZ75617.1"/>
    <property type="molecule type" value="Genomic_DNA"/>
</dbReference>
<reference evidence="9 10" key="1">
    <citation type="submission" date="2024-02" db="EMBL/GenBank/DDBJ databases">
        <title>High-quality chromosome-scale genome assembly of Pensacola bahiagrass (Paspalum notatum Flugge var. saurae).</title>
        <authorList>
            <person name="Vega J.M."/>
            <person name="Podio M."/>
            <person name="Orjuela J."/>
            <person name="Siena L.A."/>
            <person name="Pessino S.C."/>
            <person name="Combes M.C."/>
            <person name="Mariac C."/>
            <person name="Albertini E."/>
            <person name="Pupilli F."/>
            <person name="Ortiz J.P.A."/>
            <person name="Leblanc O."/>
        </authorList>
    </citation>
    <scope>NUCLEOTIDE SEQUENCE [LARGE SCALE GENOMIC DNA]</scope>
    <source>
        <strain evidence="9">R1</strain>
        <tissue evidence="9">Leaf</tissue>
    </source>
</reference>
<dbReference type="GO" id="GO:0005737">
    <property type="term" value="C:cytoplasm"/>
    <property type="evidence" value="ECO:0007669"/>
    <property type="project" value="TreeGrafter"/>
</dbReference>
<feature type="compositionally biased region" description="Basic and acidic residues" evidence="7">
    <location>
        <begin position="26"/>
        <end position="36"/>
    </location>
</feature>
<feature type="domain" description="Alpha-ketoglutarate-dependent dioxygenase AlkB-like" evidence="8">
    <location>
        <begin position="50"/>
        <end position="200"/>
    </location>
</feature>
<evidence type="ECO:0000256" key="7">
    <source>
        <dbReference type="SAM" id="MobiDB-lite"/>
    </source>
</evidence>
<dbReference type="GO" id="GO:0008198">
    <property type="term" value="F:ferrous iron binding"/>
    <property type="evidence" value="ECO:0007669"/>
    <property type="project" value="TreeGrafter"/>
</dbReference>
<organism evidence="9 10">
    <name type="scientific">Paspalum notatum var. saurae</name>
    <dbReference type="NCBI Taxonomy" id="547442"/>
    <lineage>
        <taxon>Eukaryota</taxon>
        <taxon>Viridiplantae</taxon>
        <taxon>Streptophyta</taxon>
        <taxon>Embryophyta</taxon>
        <taxon>Tracheophyta</taxon>
        <taxon>Spermatophyta</taxon>
        <taxon>Magnoliopsida</taxon>
        <taxon>Liliopsida</taxon>
        <taxon>Poales</taxon>
        <taxon>Poaceae</taxon>
        <taxon>PACMAD clade</taxon>
        <taxon>Panicoideae</taxon>
        <taxon>Andropogonodae</taxon>
        <taxon>Paspaleae</taxon>
        <taxon>Paspalinae</taxon>
        <taxon>Paspalum</taxon>
    </lineage>
</organism>
<keyword evidence="3" id="KW-0223">Dioxygenase</keyword>
<dbReference type="GO" id="GO:0035513">
    <property type="term" value="P:oxidative RNA demethylation"/>
    <property type="evidence" value="ECO:0007669"/>
    <property type="project" value="TreeGrafter"/>
</dbReference>
<comment type="similarity">
    <text evidence="1">Belongs to the alkB family.</text>
</comment>
<evidence type="ECO:0000256" key="2">
    <source>
        <dbReference type="ARBA" id="ARBA00022723"/>
    </source>
</evidence>
<dbReference type="InterPro" id="IPR037151">
    <property type="entry name" value="AlkB-like_sf"/>
</dbReference>
<evidence type="ECO:0000256" key="4">
    <source>
        <dbReference type="ARBA" id="ARBA00023002"/>
    </source>
</evidence>
<keyword evidence="4" id="KW-0560">Oxidoreductase</keyword>
<evidence type="ECO:0000256" key="6">
    <source>
        <dbReference type="PIRSR" id="PIRSR604574-2"/>
    </source>
</evidence>
<feature type="binding site" evidence="6">
    <location>
        <position position="179"/>
    </location>
    <ligand>
        <name>Fe cation</name>
        <dbReference type="ChEBI" id="CHEBI:24875"/>
        <note>catalytic</note>
    </ligand>
</feature>
<evidence type="ECO:0000256" key="3">
    <source>
        <dbReference type="ARBA" id="ARBA00022964"/>
    </source>
</evidence>